<dbReference type="EMBL" id="JAJEQR010000001">
    <property type="protein sequence ID" value="MCC2229476.1"/>
    <property type="molecule type" value="Genomic_DNA"/>
</dbReference>
<sequence length="45" mass="5362">MATTSLWHIEGRLKTARRILHELTPEEMEEAFQQHLTERNKEKTA</sequence>
<protein>
    <submittedName>
        <fullName evidence="1">Uncharacterized protein</fullName>
    </submittedName>
</protein>
<dbReference type="RefSeq" id="WP_308452313.1">
    <property type="nucleotide sequence ID" value="NZ_JAJEQR010000001.1"/>
</dbReference>
<reference evidence="1" key="1">
    <citation type="submission" date="2021-10" db="EMBL/GenBank/DDBJ databases">
        <title>Anaerobic single-cell dispensing facilitates the cultivation of human gut bacteria.</title>
        <authorList>
            <person name="Afrizal A."/>
        </authorList>
    </citation>
    <scope>NUCLEOTIDE SEQUENCE</scope>
    <source>
        <strain evidence="1">CLA-AA-H215</strain>
    </source>
</reference>
<proteinExistence type="predicted"/>
<name>A0AAE3E6M7_9FIRM</name>
<keyword evidence="2" id="KW-1185">Reference proteome</keyword>
<accession>A0AAE3E6M7</accession>
<dbReference type="Proteomes" id="UP001198182">
    <property type="component" value="Unassembled WGS sequence"/>
</dbReference>
<evidence type="ECO:0000313" key="2">
    <source>
        <dbReference type="Proteomes" id="UP001198182"/>
    </source>
</evidence>
<organism evidence="1 2">
    <name type="scientific">Hominifimenecus microfluidus</name>
    <dbReference type="NCBI Taxonomy" id="2885348"/>
    <lineage>
        <taxon>Bacteria</taxon>
        <taxon>Bacillati</taxon>
        <taxon>Bacillota</taxon>
        <taxon>Clostridia</taxon>
        <taxon>Lachnospirales</taxon>
        <taxon>Lachnospiraceae</taxon>
        <taxon>Hominifimenecus</taxon>
    </lineage>
</organism>
<dbReference type="AlphaFoldDB" id="A0AAE3E6M7"/>
<comment type="caution">
    <text evidence="1">The sequence shown here is derived from an EMBL/GenBank/DDBJ whole genome shotgun (WGS) entry which is preliminary data.</text>
</comment>
<evidence type="ECO:0000313" key="1">
    <source>
        <dbReference type="EMBL" id="MCC2229476.1"/>
    </source>
</evidence>
<gene>
    <name evidence="1" type="ORF">LKD81_00485</name>
</gene>